<name>A0A382BKU2_9ZZZZ</name>
<evidence type="ECO:0000259" key="1">
    <source>
        <dbReference type="Pfam" id="PF03559"/>
    </source>
</evidence>
<dbReference type="InterPro" id="IPR005212">
    <property type="entry name" value="EvaA-like"/>
</dbReference>
<dbReference type="GO" id="GO:0016829">
    <property type="term" value="F:lyase activity"/>
    <property type="evidence" value="ECO:0007669"/>
    <property type="project" value="InterPro"/>
</dbReference>
<gene>
    <name evidence="2" type="ORF">METZ01_LOCUS166786</name>
</gene>
<dbReference type="InterPro" id="IPR038153">
    <property type="entry name" value="EvaA-like_sf"/>
</dbReference>
<organism evidence="2">
    <name type="scientific">marine metagenome</name>
    <dbReference type="NCBI Taxonomy" id="408172"/>
    <lineage>
        <taxon>unclassified sequences</taxon>
        <taxon>metagenomes</taxon>
        <taxon>ecological metagenomes</taxon>
    </lineage>
</organism>
<accession>A0A382BKU2</accession>
<protein>
    <recommendedName>
        <fullName evidence="1">dTDP-4-dehydro-6-deoxy-alpha-D-glucopyranose 2,3-dehydratase domain-containing protein</fullName>
    </recommendedName>
</protein>
<sequence>MLNSIRDDNQLYKLDYIIEWFQKKRAESDMTVEEIGVNDLDQWNVDKTSGNISHNSKGFFEVIGIKVTNTFDREVGKKGWSQPIIAKNPGGILGILMKKINGVPHYLIQAKAEPGNIGKLQLSPTLQATTSNLLKAHGGIRPLFAEYFDEPKNAKIIYAKWQSEDGGRFHLKSNYNMIVEVNEDEELIIPDSFIWVTLFQIKQLLKIENFVGPHIRGIISYL</sequence>
<dbReference type="AlphaFoldDB" id="A0A382BKU2"/>
<proteinExistence type="predicted"/>
<reference evidence="2" key="1">
    <citation type="submission" date="2018-05" db="EMBL/GenBank/DDBJ databases">
        <authorList>
            <person name="Lanie J.A."/>
            <person name="Ng W.-L."/>
            <person name="Kazmierczak K.M."/>
            <person name="Andrzejewski T.M."/>
            <person name="Davidsen T.M."/>
            <person name="Wayne K.J."/>
            <person name="Tettelin H."/>
            <person name="Glass J.I."/>
            <person name="Rusch D."/>
            <person name="Podicherti R."/>
            <person name="Tsui H.-C.T."/>
            <person name="Winkler M.E."/>
        </authorList>
    </citation>
    <scope>NUCLEOTIDE SEQUENCE</scope>
</reference>
<dbReference type="EMBL" id="UINC01030096">
    <property type="protein sequence ID" value="SVB13932.1"/>
    <property type="molecule type" value="Genomic_DNA"/>
</dbReference>
<feature type="domain" description="dTDP-4-dehydro-6-deoxy-alpha-D-glucopyranose 2,3-dehydratase" evidence="1">
    <location>
        <begin position="16"/>
        <end position="222"/>
    </location>
</feature>
<dbReference type="Pfam" id="PF03559">
    <property type="entry name" value="Hexose_dehydrat"/>
    <property type="match status" value="1"/>
</dbReference>
<evidence type="ECO:0000313" key="2">
    <source>
        <dbReference type="EMBL" id="SVB13932.1"/>
    </source>
</evidence>
<dbReference type="Gene3D" id="3.90.79.40">
    <property type="entry name" value="EvaA sugar 2,3-dehydratase subunit"/>
    <property type="match status" value="1"/>
</dbReference>